<comment type="caution">
    <text evidence="1">The sequence shown here is derived from an EMBL/GenBank/DDBJ whole genome shotgun (WGS) entry which is preliminary data.</text>
</comment>
<dbReference type="EMBL" id="JBBNAF010000006">
    <property type="protein sequence ID" value="KAK9135172.1"/>
    <property type="molecule type" value="Genomic_DNA"/>
</dbReference>
<evidence type="ECO:0000313" key="1">
    <source>
        <dbReference type="EMBL" id="KAK9135172.1"/>
    </source>
</evidence>
<accession>A0AAP0P8U4</accession>
<protein>
    <submittedName>
        <fullName evidence="1">Uncharacterized protein</fullName>
    </submittedName>
</protein>
<sequence>MNKPQFQDIISSTKTFTEEAETLVKEAIQEQLERLVLRERVGSFMIDRLEKPVEDADE</sequence>
<evidence type="ECO:0000313" key="2">
    <source>
        <dbReference type="Proteomes" id="UP001420932"/>
    </source>
</evidence>
<gene>
    <name evidence="1" type="ORF">Syun_014502</name>
</gene>
<organism evidence="1 2">
    <name type="scientific">Stephania yunnanensis</name>
    <dbReference type="NCBI Taxonomy" id="152371"/>
    <lineage>
        <taxon>Eukaryota</taxon>
        <taxon>Viridiplantae</taxon>
        <taxon>Streptophyta</taxon>
        <taxon>Embryophyta</taxon>
        <taxon>Tracheophyta</taxon>
        <taxon>Spermatophyta</taxon>
        <taxon>Magnoliopsida</taxon>
        <taxon>Ranunculales</taxon>
        <taxon>Menispermaceae</taxon>
        <taxon>Menispermoideae</taxon>
        <taxon>Cissampelideae</taxon>
        <taxon>Stephania</taxon>
    </lineage>
</organism>
<name>A0AAP0P8U4_9MAGN</name>
<reference evidence="1 2" key="1">
    <citation type="submission" date="2024-01" db="EMBL/GenBank/DDBJ databases">
        <title>Genome assemblies of Stephania.</title>
        <authorList>
            <person name="Yang L."/>
        </authorList>
    </citation>
    <scope>NUCLEOTIDE SEQUENCE [LARGE SCALE GENOMIC DNA]</scope>
    <source>
        <strain evidence="1">YNDBR</strain>
        <tissue evidence="1">Leaf</tissue>
    </source>
</reference>
<proteinExistence type="predicted"/>
<dbReference type="Proteomes" id="UP001420932">
    <property type="component" value="Unassembled WGS sequence"/>
</dbReference>
<dbReference type="AlphaFoldDB" id="A0AAP0P8U4"/>
<keyword evidence="2" id="KW-1185">Reference proteome</keyword>